<keyword evidence="1" id="KW-0812">Transmembrane</keyword>
<reference evidence="2" key="1">
    <citation type="journal article" date="2014" name="Front. Microbiol.">
        <title>High frequency of phylogenetically diverse reductive dehalogenase-homologous genes in deep subseafloor sedimentary metagenomes.</title>
        <authorList>
            <person name="Kawai M."/>
            <person name="Futagami T."/>
            <person name="Toyoda A."/>
            <person name="Takaki Y."/>
            <person name="Nishi S."/>
            <person name="Hori S."/>
            <person name="Arai W."/>
            <person name="Tsubouchi T."/>
            <person name="Morono Y."/>
            <person name="Uchiyama I."/>
            <person name="Ito T."/>
            <person name="Fujiyama A."/>
            <person name="Inagaki F."/>
            <person name="Takami H."/>
        </authorList>
    </citation>
    <scope>NUCLEOTIDE SEQUENCE</scope>
    <source>
        <strain evidence="2">Expedition CK06-06</strain>
    </source>
</reference>
<evidence type="ECO:0000313" key="2">
    <source>
        <dbReference type="EMBL" id="GAG36750.1"/>
    </source>
</evidence>
<proteinExistence type="predicted"/>
<feature type="non-terminal residue" evidence="2">
    <location>
        <position position="158"/>
    </location>
</feature>
<name>X0X164_9ZZZZ</name>
<feature type="transmembrane region" description="Helical" evidence="1">
    <location>
        <begin position="73"/>
        <end position="93"/>
    </location>
</feature>
<comment type="caution">
    <text evidence="2">The sequence shown here is derived from an EMBL/GenBank/DDBJ whole genome shotgun (WGS) entry which is preliminary data.</text>
</comment>
<keyword evidence="1" id="KW-0472">Membrane</keyword>
<protein>
    <submittedName>
        <fullName evidence="2">Uncharacterized protein</fullName>
    </submittedName>
</protein>
<organism evidence="2">
    <name type="scientific">marine sediment metagenome</name>
    <dbReference type="NCBI Taxonomy" id="412755"/>
    <lineage>
        <taxon>unclassified sequences</taxon>
        <taxon>metagenomes</taxon>
        <taxon>ecological metagenomes</taxon>
    </lineage>
</organism>
<keyword evidence="1" id="KW-1133">Transmembrane helix</keyword>
<dbReference type="EMBL" id="BARS01044491">
    <property type="protein sequence ID" value="GAG36750.1"/>
    <property type="molecule type" value="Genomic_DNA"/>
</dbReference>
<dbReference type="AlphaFoldDB" id="X0X164"/>
<gene>
    <name evidence="2" type="ORF">S01H1_67206</name>
</gene>
<evidence type="ECO:0000256" key="1">
    <source>
        <dbReference type="SAM" id="Phobius"/>
    </source>
</evidence>
<sequence length="158" mass="16681">MNGELDSWLNQPISPRGFSLCFALVPPAHLIAPLPEFPELSHSDSGLAFRSVIQGYTYRRGVSTVTKTKASAAMFLLLGLLGLVVACALFPTIDVTGAWTGLLAWAEGDPLAGFTSPITLVLVQEEKIITGEIQLAGGSTSFTLTINSGKAQGQSFTI</sequence>
<accession>X0X164</accession>